<feature type="region of interest" description="Disordered" evidence="1">
    <location>
        <begin position="169"/>
        <end position="215"/>
    </location>
</feature>
<proteinExistence type="predicted"/>
<dbReference type="HOGENOM" id="CLU_537425_0_0_1"/>
<feature type="compositionally biased region" description="Polar residues" evidence="1">
    <location>
        <begin position="381"/>
        <end position="400"/>
    </location>
</feature>
<dbReference type="EMBL" id="KI966457">
    <property type="protein sequence ID" value="EWC43562.1"/>
    <property type="molecule type" value="Genomic_DNA"/>
</dbReference>
<organism evidence="2 3">
    <name type="scientific">Drechslerella stenobrocha 248</name>
    <dbReference type="NCBI Taxonomy" id="1043628"/>
    <lineage>
        <taxon>Eukaryota</taxon>
        <taxon>Fungi</taxon>
        <taxon>Dikarya</taxon>
        <taxon>Ascomycota</taxon>
        <taxon>Pezizomycotina</taxon>
        <taxon>Orbiliomycetes</taxon>
        <taxon>Orbiliales</taxon>
        <taxon>Orbiliaceae</taxon>
        <taxon>Drechslerella</taxon>
    </lineage>
</organism>
<accession>W7HU24</accession>
<gene>
    <name evidence="2" type="ORF">DRE_01449</name>
</gene>
<evidence type="ECO:0000256" key="1">
    <source>
        <dbReference type="SAM" id="MobiDB-lite"/>
    </source>
</evidence>
<keyword evidence="3" id="KW-1185">Reference proteome</keyword>
<name>W7HU24_9PEZI</name>
<evidence type="ECO:0000313" key="3">
    <source>
        <dbReference type="Proteomes" id="UP000024837"/>
    </source>
</evidence>
<sequence length="539" mass="59805">MGAARLNLLAVPQAGQQSEQPLRLPFRPSKHPLPSLPPIPPVKPGGDPISNLGFLWVNEEESHKVAKLLYIPLIRGLKQICPEVDWGKLKQWTNHYKLRRRTRDYKSYLRREDVESFIDFMLKFHPVNTLGDRAPVLNEVQLETELANYFKKWDLLLAKERLRRETGFSAINTPPTASSDATSPGSELLSTSAFGCKPSSPTASQGAQDDFRASSTDISKKMRLEIPEKRRLLIGRISNEAIERVTRAMIAIHNMNSEDTPKDGDAPNSAGRRATFANVITPLLKLKAASEGNLKSLKNNDNPPKAIETTANTEGQPHPESPCSHSPEGGVSLRGKSSSLPRKERDAMRAYLIAREESTVNDANNDTPQHITRHHAVDESQLASTGTTTHPRAASAQQLRSGPETIASGISVTDPNTRNFAKLASMTLGRSSHQSRSIWQPTPVSPRTKAKLYDMHDYPEYNSMQSILHSNSGSNPKLQHRIPPSAQLTPADLLKSLMDNATPIGPDTTPHLAMFAEQRREKERKEQDALMRQLNIKDA</sequence>
<dbReference type="Proteomes" id="UP000024837">
    <property type="component" value="Unassembled WGS sequence"/>
</dbReference>
<feature type="region of interest" description="Disordered" evidence="1">
    <location>
        <begin position="517"/>
        <end position="539"/>
    </location>
</feature>
<feature type="region of interest" description="Disordered" evidence="1">
    <location>
        <begin position="294"/>
        <end position="344"/>
    </location>
</feature>
<dbReference type="AlphaFoldDB" id="W7HU24"/>
<protein>
    <submittedName>
        <fullName evidence="2">Uncharacterized protein</fullName>
    </submittedName>
</protein>
<feature type="region of interest" description="Disordered" evidence="1">
    <location>
        <begin position="376"/>
        <end position="415"/>
    </location>
</feature>
<evidence type="ECO:0000313" key="2">
    <source>
        <dbReference type="EMBL" id="EWC43562.1"/>
    </source>
</evidence>
<dbReference type="OrthoDB" id="5309481at2759"/>
<reference evidence="2 3" key="1">
    <citation type="submission" date="2013-05" db="EMBL/GenBank/DDBJ databases">
        <title>Drechslerella stenobrocha genome reveals carnivorous origination and mechanical trapping mechanism of predatory fungi.</title>
        <authorList>
            <person name="Liu X."/>
            <person name="Zhang W."/>
            <person name="Liu K."/>
        </authorList>
    </citation>
    <scope>NUCLEOTIDE SEQUENCE [LARGE SCALE GENOMIC DNA]</scope>
    <source>
        <strain evidence="2 3">248</strain>
    </source>
</reference>